<dbReference type="EMBL" id="PQNQ01000005">
    <property type="protein sequence ID" value="RRQ05048.1"/>
    <property type="molecule type" value="Genomic_DNA"/>
</dbReference>
<keyword evidence="14" id="KW-1185">Reference proteome</keyword>
<evidence type="ECO:0000256" key="5">
    <source>
        <dbReference type="ARBA" id="ARBA00022970"/>
    </source>
</evidence>
<accession>A0A3R8R2M6</accession>
<dbReference type="InterPro" id="IPR000515">
    <property type="entry name" value="MetI-like"/>
</dbReference>
<reference evidence="13 14" key="1">
    <citation type="submission" date="2018-01" db="EMBL/GenBank/DDBJ databases">
        <title>Twenty Corynebacterium bovis Genomes.</title>
        <authorList>
            <person name="Gulvik C.A."/>
        </authorList>
    </citation>
    <scope>NUCLEOTIDE SEQUENCE [LARGE SCALE GENOMIC DNA]</scope>
    <source>
        <strain evidence="12 14">16-2004</strain>
        <strain evidence="11 13">F6900</strain>
    </source>
</reference>
<sequence>MSPQDTSSHQSRGRLRRRPADNEVVPLRHPGRWVAAVVLLALAAWFVVGAARNDAYGWDTYARYLLDTRIAVAALHTVALTVLAMIIGVVLGAVLAVLRMSPNPVMRGLSWLYLWIFRGTPIYVQLVFWGLLGSIYQSINLGFAEISLTTVLSNMFALAVLGLGLNESAYMAEIVRAGIQAVPEGQSEASKALGMSWWQNMRRTVLPQAMRIILPPTGNELISMLKTTSLVIAMGYAAELNGRQTDIANSLFEPIPLLLVAATWYIAVTSVLMIAQHYLEAYYARGSSRSLTSRQLATLADAEGVPPRNVTVSDSPGGQSDKETRR</sequence>
<keyword evidence="3" id="KW-1003">Cell membrane</keyword>
<dbReference type="InterPro" id="IPR043429">
    <property type="entry name" value="ArtM/GltK/GlnP/TcyL/YhdX-like"/>
</dbReference>
<dbReference type="CDD" id="cd06261">
    <property type="entry name" value="TM_PBP2"/>
    <property type="match status" value="1"/>
</dbReference>
<keyword evidence="4 8" id="KW-0812">Transmembrane</keyword>
<protein>
    <submittedName>
        <fullName evidence="11">Amino acid ABC transporter permease</fullName>
    </submittedName>
</protein>
<evidence type="ECO:0000313" key="14">
    <source>
        <dbReference type="Proteomes" id="UP000278422"/>
    </source>
</evidence>
<comment type="subcellular location">
    <subcellularLocation>
        <location evidence="1 8">Cell membrane</location>
        <topology evidence="1 8">Multi-pass membrane protein</topology>
    </subcellularLocation>
</comment>
<dbReference type="Gene3D" id="1.10.3720.10">
    <property type="entry name" value="MetI-like"/>
    <property type="match status" value="1"/>
</dbReference>
<dbReference type="PANTHER" id="PTHR30614">
    <property type="entry name" value="MEMBRANE COMPONENT OF AMINO ACID ABC TRANSPORTER"/>
    <property type="match status" value="1"/>
</dbReference>
<evidence type="ECO:0000313" key="13">
    <source>
        <dbReference type="Proteomes" id="UP000276526"/>
    </source>
</evidence>
<gene>
    <name evidence="12" type="ORF">CXF42_03000</name>
    <name evidence="11" type="ORF">CXF48_04320</name>
</gene>
<evidence type="ECO:0000256" key="8">
    <source>
        <dbReference type="RuleBase" id="RU363032"/>
    </source>
</evidence>
<dbReference type="GO" id="GO:0006865">
    <property type="term" value="P:amino acid transport"/>
    <property type="evidence" value="ECO:0007669"/>
    <property type="project" value="UniProtKB-KW"/>
</dbReference>
<keyword evidence="2 8" id="KW-0813">Transport</keyword>
<evidence type="ECO:0000259" key="10">
    <source>
        <dbReference type="PROSITE" id="PS50928"/>
    </source>
</evidence>
<feature type="transmembrane region" description="Helical" evidence="8">
    <location>
        <begin position="71"/>
        <end position="98"/>
    </location>
</feature>
<evidence type="ECO:0000313" key="11">
    <source>
        <dbReference type="EMBL" id="RRO87063.1"/>
    </source>
</evidence>
<dbReference type="RefSeq" id="WP_125172762.1">
    <property type="nucleotide sequence ID" value="NZ_JAPJOD010000143.1"/>
</dbReference>
<dbReference type="SUPFAM" id="SSF161098">
    <property type="entry name" value="MetI-like"/>
    <property type="match status" value="1"/>
</dbReference>
<name>A0A3R8R2M6_9CORY</name>
<feature type="transmembrane region" description="Helical" evidence="8">
    <location>
        <begin position="143"/>
        <end position="165"/>
    </location>
</feature>
<feature type="transmembrane region" description="Helical" evidence="8">
    <location>
        <begin position="258"/>
        <end position="279"/>
    </location>
</feature>
<dbReference type="InterPro" id="IPR010065">
    <property type="entry name" value="AA_ABC_transptr_permease_3TM"/>
</dbReference>
<evidence type="ECO:0000256" key="3">
    <source>
        <dbReference type="ARBA" id="ARBA00022475"/>
    </source>
</evidence>
<keyword evidence="6 8" id="KW-1133">Transmembrane helix</keyword>
<feature type="transmembrane region" description="Helical" evidence="8">
    <location>
        <begin position="33"/>
        <end position="51"/>
    </location>
</feature>
<keyword evidence="7 8" id="KW-0472">Membrane</keyword>
<dbReference type="GO" id="GO:0043190">
    <property type="term" value="C:ATP-binding cassette (ABC) transporter complex"/>
    <property type="evidence" value="ECO:0007669"/>
    <property type="project" value="InterPro"/>
</dbReference>
<evidence type="ECO:0000256" key="7">
    <source>
        <dbReference type="ARBA" id="ARBA00023136"/>
    </source>
</evidence>
<dbReference type="EMBL" id="PQNK01000005">
    <property type="protein sequence ID" value="RRO87063.1"/>
    <property type="molecule type" value="Genomic_DNA"/>
</dbReference>
<feature type="region of interest" description="Disordered" evidence="9">
    <location>
        <begin position="305"/>
        <end position="326"/>
    </location>
</feature>
<evidence type="ECO:0000256" key="1">
    <source>
        <dbReference type="ARBA" id="ARBA00004651"/>
    </source>
</evidence>
<evidence type="ECO:0000256" key="4">
    <source>
        <dbReference type="ARBA" id="ARBA00022692"/>
    </source>
</evidence>
<comment type="caution">
    <text evidence="11">The sequence shown here is derived from an EMBL/GenBank/DDBJ whole genome shotgun (WGS) entry which is preliminary data.</text>
</comment>
<dbReference type="Proteomes" id="UP000278422">
    <property type="component" value="Unassembled WGS sequence"/>
</dbReference>
<evidence type="ECO:0000313" key="12">
    <source>
        <dbReference type="EMBL" id="RRQ05048.1"/>
    </source>
</evidence>
<keyword evidence="5" id="KW-0029">Amino-acid transport</keyword>
<dbReference type="NCBIfam" id="TIGR01726">
    <property type="entry name" value="HEQRo_perm_3TM"/>
    <property type="match status" value="1"/>
</dbReference>
<proteinExistence type="inferred from homology"/>
<dbReference type="Pfam" id="PF00528">
    <property type="entry name" value="BPD_transp_1"/>
    <property type="match status" value="1"/>
</dbReference>
<dbReference type="PROSITE" id="PS50928">
    <property type="entry name" value="ABC_TM1"/>
    <property type="match status" value="1"/>
</dbReference>
<dbReference type="PANTHER" id="PTHR30614:SF0">
    <property type="entry name" value="L-CYSTINE TRANSPORT SYSTEM PERMEASE PROTEIN TCYL"/>
    <property type="match status" value="1"/>
</dbReference>
<feature type="domain" description="ABC transmembrane type-1" evidence="10">
    <location>
        <begin position="74"/>
        <end position="276"/>
    </location>
</feature>
<comment type="similarity">
    <text evidence="8">Belongs to the binding-protein-dependent transport system permease family.</text>
</comment>
<evidence type="ECO:0000256" key="9">
    <source>
        <dbReference type="SAM" id="MobiDB-lite"/>
    </source>
</evidence>
<dbReference type="Proteomes" id="UP000276526">
    <property type="component" value="Unassembled WGS sequence"/>
</dbReference>
<dbReference type="GO" id="GO:0022857">
    <property type="term" value="F:transmembrane transporter activity"/>
    <property type="evidence" value="ECO:0007669"/>
    <property type="project" value="InterPro"/>
</dbReference>
<feature type="transmembrane region" description="Helical" evidence="8">
    <location>
        <begin position="110"/>
        <end position="131"/>
    </location>
</feature>
<evidence type="ECO:0000256" key="6">
    <source>
        <dbReference type="ARBA" id="ARBA00022989"/>
    </source>
</evidence>
<dbReference type="AlphaFoldDB" id="A0A3R8R2M6"/>
<organism evidence="11 13">
    <name type="scientific">Corynebacterium bovis</name>
    <dbReference type="NCBI Taxonomy" id="36808"/>
    <lineage>
        <taxon>Bacteria</taxon>
        <taxon>Bacillati</taxon>
        <taxon>Actinomycetota</taxon>
        <taxon>Actinomycetes</taxon>
        <taxon>Mycobacteriales</taxon>
        <taxon>Corynebacteriaceae</taxon>
        <taxon>Corynebacterium</taxon>
    </lineage>
</organism>
<evidence type="ECO:0000256" key="2">
    <source>
        <dbReference type="ARBA" id="ARBA00022448"/>
    </source>
</evidence>
<dbReference type="InterPro" id="IPR035906">
    <property type="entry name" value="MetI-like_sf"/>
</dbReference>